<dbReference type="Gene3D" id="3.30.70.240">
    <property type="match status" value="1"/>
</dbReference>
<dbReference type="NCBIfam" id="TIGR01393">
    <property type="entry name" value="lepA"/>
    <property type="match status" value="1"/>
</dbReference>
<accession>A0A3S0HFQ2</accession>
<dbReference type="Pfam" id="PF00679">
    <property type="entry name" value="EFG_C"/>
    <property type="match status" value="1"/>
</dbReference>
<comment type="subcellular location">
    <subcellularLocation>
        <location evidence="13">Cell membrane</location>
        <topology evidence="13">Peripheral membrane protein</topology>
        <orientation evidence="13">Cytoplasmic side</orientation>
    </subcellularLocation>
</comment>
<keyword evidence="7 13" id="KW-0342">GTP-binding</keyword>
<evidence type="ECO:0000256" key="4">
    <source>
        <dbReference type="ARBA" id="ARBA00022741"/>
    </source>
</evidence>
<dbReference type="Gene3D" id="3.30.70.2570">
    <property type="entry name" value="Elongation factor 4, C-terminal domain"/>
    <property type="match status" value="1"/>
</dbReference>
<dbReference type="PROSITE" id="PS00301">
    <property type="entry name" value="G_TR_1"/>
    <property type="match status" value="1"/>
</dbReference>
<dbReference type="Pfam" id="PF06421">
    <property type="entry name" value="LepA_C"/>
    <property type="match status" value="1"/>
</dbReference>
<name>A0A3S0HFQ2_9BURK</name>
<dbReference type="EMBL" id="RXOE01000002">
    <property type="protein sequence ID" value="RTQ35249.1"/>
    <property type="molecule type" value="Genomic_DNA"/>
</dbReference>
<dbReference type="InterPro" id="IPR027417">
    <property type="entry name" value="P-loop_NTPase"/>
</dbReference>
<dbReference type="Gene3D" id="3.40.50.300">
    <property type="entry name" value="P-loop containing nucleotide triphosphate hydrolases"/>
    <property type="match status" value="1"/>
</dbReference>
<keyword evidence="6 13" id="KW-0648">Protein biosynthesis</keyword>
<dbReference type="OrthoDB" id="9801472at2"/>
<comment type="similarity">
    <text evidence="1 13">Belongs to the TRAFAC class translation factor GTPase superfamily. Classic translation factor GTPase family. LepA subfamily.</text>
</comment>
<dbReference type="NCBIfam" id="TIGR00231">
    <property type="entry name" value="small_GTP"/>
    <property type="match status" value="1"/>
</dbReference>
<keyword evidence="16" id="KW-1185">Reference proteome</keyword>
<keyword evidence="5 13" id="KW-0378">Hydrolase</keyword>
<gene>
    <name evidence="13" type="primary">lepA</name>
    <name evidence="15" type="ORF">EJP69_12785</name>
</gene>
<dbReference type="FunFam" id="3.30.70.240:FF:000007">
    <property type="entry name" value="Translation factor GUF1, mitochondrial"/>
    <property type="match status" value="1"/>
</dbReference>
<dbReference type="SUPFAM" id="SSF54980">
    <property type="entry name" value="EF-G C-terminal domain-like"/>
    <property type="match status" value="2"/>
</dbReference>
<dbReference type="FunFam" id="3.40.50.300:FF:000078">
    <property type="entry name" value="Elongation factor 4"/>
    <property type="match status" value="1"/>
</dbReference>
<evidence type="ECO:0000256" key="10">
    <source>
        <dbReference type="ARBA" id="ARBA00057626"/>
    </source>
</evidence>
<evidence type="ECO:0000256" key="3">
    <source>
        <dbReference type="ARBA" id="ARBA00022519"/>
    </source>
</evidence>
<evidence type="ECO:0000256" key="9">
    <source>
        <dbReference type="ARBA" id="ARBA00050293"/>
    </source>
</evidence>
<comment type="caution">
    <text evidence="15">The sequence shown here is derived from an EMBL/GenBank/DDBJ whole genome shotgun (WGS) entry which is preliminary data.</text>
</comment>
<organism evidence="15 16">
    <name type="scientific">Variovorax gossypii</name>
    <dbReference type="NCBI Taxonomy" id="1679495"/>
    <lineage>
        <taxon>Bacteria</taxon>
        <taxon>Pseudomonadati</taxon>
        <taxon>Pseudomonadota</taxon>
        <taxon>Betaproteobacteria</taxon>
        <taxon>Burkholderiales</taxon>
        <taxon>Comamonadaceae</taxon>
        <taxon>Variovorax</taxon>
    </lineage>
</organism>
<sequence length="603" mass="66244">MNHIRNFSIIAHIDHGKSTLADRLIQRCGGLAEREMEAQVLDSMDIEKERGITIKAQTAALQYKARDGQVYNLNLIDTPGHVDFSYEVSRSLSACEGALLVVDASQGVEAQTVANCYTALDLGVEVVPVLNKMDLPQADPDNAKAEIEDVIGIDASDAIPCSAKTGMGIDEILEAIVAKVPPPRGNPDAALRAMIIDSWFDAYVGVVMLVRVVDGRLAKGERIKMMASGATYNADNLGVFTPHTEPRQSLEAGEVGFIIAGIKELQAAKVGDTVTLIRTGTGGAAATASEPLPGFKEIQPQVFAGLYPTEASEYDSLRDALEKLKLNDSSLHYEPEVSQALGFGFRCGFLGLLHMEIVQERLEREFDQDLITTAPSVVYQVVKNDGEVIMVENPSKMPDVGKMAEIREPIVTVHLYMPQEYVGSVMTLANQKRGVQMNMAYHGRQVMLTYEMPLGEIVLDFFDKLKSVSRGYASMDYEFKEYRASDVVKVDILLNGDKVDALSIIVHRSQSQYRGRAVASKMREIISRQMFDVAIQAAIGVNIIARETIKALRKNVLAKCYGGDITRKKKLLEKQKAGKKRMKQIGSVEVPQEAFLAILQVED</sequence>
<dbReference type="PANTHER" id="PTHR43512">
    <property type="entry name" value="TRANSLATION FACTOR GUF1-RELATED"/>
    <property type="match status" value="1"/>
</dbReference>
<feature type="binding site" evidence="13">
    <location>
        <begin position="14"/>
        <end position="19"/>
    </location>
    <ligand>
        <name>GTP</name>
        <dbReference type="ChEBI" id="CHEBI:37565"/>
    </ligand>
</feature>
<dbReference type="GO" id="GO:0097216">
    <property type="term" value="F:guanosine tetraphosphate binding"/>
    <property type="evidence" value="ECO:0007669"/>
    <property type="project" value="UniProtKB-ARBA"/>
</dbReference>
<dbReference type="RefSeq" id="WP_126470450.1">
    <property type="nucleotide sequence ID" value="NZ_RXOE01000002.1"/>
</dbReference>
<keyword evidence="8 13" id="KW-0472">Membrane</keyword>
<dbReference type="Pfam" id="PF00009">
    <property type="entry name" value="GTP_EFTU"/>
    <property type="match status" value="1"/>
</dbReference>
<dbReference type="SUPFAM" id="SSF52540">
    <property type="entry name" value="P-loop containing nucleoside triphosphate hydrolases"/>
    <property type="match status" value="1"/>
</dbReference>
<dbReference type="GO" id="GO:0045727">
    <property type="term" value="P:positive regulation of translation"/>
    <property type="evidence" value="ECO:0007669"/>
    <property type="project" value="UniProtKB-UniRule"/>
</dbReference>
<keyword evidence="4 13" id="KW-0547">Nucleotide-binding</keyword>
<dbReference type="PANTHER" id="PTHR43512:SF4">
    <property type="entry name" value="TRANSLATION FACTOR GUF1 HOMOLOG, CHLOROPLASTIC"/>
    <property type="match status" value="1"/>
</dbReference>
<dbReference type="HAMAP" id="MF_00071">
    <property type="entry name" value="LepA"/>
    <property type="match status" value="1"/>
</dbReference>
<protein>
    <recommendedName>
        <fullName evidence="12 13">Elongation factor 4</fullName>
        <shortName evidence="13">EF-4</shortName>
        <ecNumber evidence="12 13">3.6.5.n1</ecNumber>
    </recommendedName>
    <alternativeName>
        <fullName evidence="13">Ribosomal back-translocase LepA</fullName>
    </alternativeName>
</protein>
<proteinExistence type="inferred from homology"/>
<keyword evidence="3" id="KW-0997">Cell inner membrane</keyword>
<evidence type="ECO:0000256" key="1">
    <source>
        <dbReference type="ARBA" id="ARBA00005454"/>
    </source>
</evidence>
<dbReference type="AlphaFoldDB" id="A0A3S0HFQ2"/>
<dbReference type="GO" id="GO:0005525">
    <property type="term" value="F:GTP binding"/>
    <property type="evidence" value="ECO:0007669"/>
    <property type="project" value="UniProtKB-UniRule"/>
</dbReference>
<evidence type="ECO:0000256" key="6">
    <source>
        <dbReference type="ARBA" id="ARBA00022917"/>
    </source>
</evidence>
<dbReference type="CDD" id="cd01890">
    <property type="entry name" value="LepA"/>
    <property type="match status" value="1"/>
</dbReference>
<feature type="binding site" evidence="13">
    <location>
        <begin position="131"/>
        <end position="134"/>
    </location>
    <ligand>
        <name>GTP</name>
        <dbReference type="ChEBI" id="CHEBI:37565"/>
    </ligand>
</feature>
<dbReference type="SUPFAM" id="SSF50447">
    <property type="entry name" value="Translation proteins"/>
    <property type="match status" value="1"/>
</dbReference>
<dbReference type="InterPro" id="IPR009000">
    <property type="entry name" value="Transl_B-barrel_sf"/>
</dbReference>
<comment type="catalytic activity">
    <reaction evidence="9 13">
        <text>GTP + H2O = GDP + phosphate + H(+)</text>
        <dbReference type="Rhea" id="RHEA:19669"/>
        <dbReference type="ChEBI" id="CHEBI:15377"/>
        <dbReference type="ChEBI" id="CHEBI:15378"/>
        <dbReference type="ChEBI" id="CHEBI:37565"/>
        <dbReference type="ChEBI" id="CHEBI:43474"/>
        <dbReference type="ChEBI" id="CHEBI:58189"/>
        <dbReference type="EC" id="3.6.5.n1"/>
    </reaction>
</comment>
<dbReference type="FunFam" id="3.30.70.870:FF:000004">
    <property type="entry name" value="Translation factor GUF1, mitochondrial"/>
    <property type="match status" value="1"/>
</dbReference>
<evidence type="ECO:0000256" key="12">
    <source>
        <dbReference type="ARBA" id="ARBA00066744"/>
    </source>
</evidence>
<dbReference type="InterPro" id="IPR031157">
    <property type="entry name" value="G_TR_CS"/>
</dbReference>
<dbReference type="Gene3D" id="3.30.70.870">
    <property type="entry name" value="Elongation Factor G (Translational Gtpase), domain 3"/>
    <property type="match status" value="1"/>
</dbReference>
<comment type="function">
    <text evidence="10 13">Required for accurate and efficient protein synthesis under certain stress conditions. May act as a fidelity factor of the translation reaction, by catalyzing a one-codon backward translocation of tRNAs on improperly translocated ribosomes. Back-translocation proceeds from a post-translocation (POST) complex to a pre-translocation (PRE) complex, thus giving elongation factor G a second chance to translocate the tRNAs correctly. Binds to ribosomes in a GTP-dependent manner.</text>
</comment>
<evidence type="ECO:0000259" key="14">
    <source>
        <dbReference type="PROSITE" id="PS51722"/>
    </source>
</evidence>
<dbReference type="CDD" id="cd16260">
    <property type="entry name" value="EF4_III"/>
    <property type="match status" value="1"/>
</dbReference>
<dbReference type="InterPro" id="IPR013842">
    <property type="entry name" value="LepA_CTD"/>
</dbReference>
<dbReference type="FunFam" id="2.40.30.10:FF:000015">
    <property type="entry name" value="Translation factor GUF1, mitochondrial"/>
    <property type="match status" value="1"/>
</dbReference>
<dbReference type="FunFam" id="3.30.70.2570:FF:000001">
    <property type="entry name" value="Translation factor GUF1, mitochondrial"/>
    <property type="match status" value="1"/>
</dbReference>
<evidence type="ECO:0000256" key="7">
    <source>
        <dbReference type="ARBA" id="ARBA00023134"/>
    </source>
</evidence>
<reference evidence="15 16" key="1">
    <citation type="submission" date="2018-12" db="EMBL/GenBank/DDBJ databases">
        <title>The genome of Variovorax gossypii DSM 100435.</title>
        <authorList>
            <person name="Gao J."/>
            <person name="Sun J."/>
        </authorList>
    </citation>
    <scope>NUCLEOTIDE SEQUENCE [LARGE SCALE GENOMIC DNA]</scope>
    <source>
        <strain evidence="15 16">DSM 100435</strain>
    </source>
</reference>
<dbReference type="InterPro" id="IPR005225">
    <property type="entry name" value="Small_GTP-bd"/>
</dbReference>
<dbReference type="CDD" id="cd03709">
    <property type="entry name" value="lepA_C"/>
    <property type="match status" value="1"/>
</dbReference>
<dbReference type="EC" id="3.6.5.n1" evidence="12 13"/>
<evidence type="ECO:0000256" key="11">
    <source>
        <dbReference type="ARBA" id="ARBA00061052"/>
    </source>
</evidence>
<dbReference type="GO" id="GO:0005886">
    <property type="term" value="C:plasma membrane"/>
    <property type="evidence" value="ECO:0007669"/>
    <property type="project" value="UniProtKB-SubCell"/>
</dbReference>
<evidence type="ECO:0000256" key="13">
    <source>
        <dbReference type="HAMAP-Rule" id="MF_00071"/>
    </source>
</evidence>
<dbReference type="Pfam" id="PF03144">
    <property type="entry name" value="GTP_EFTU_D2"/>
    <property type="match status" value="1"/>
</dbReference>
<keyword evidence="15" id="KW-0251">Elongation factor</keyword>
<dbReference type="PROSITE" id="PS51722">
    <property type="entry name" value="G_TR_2"/>
    <property type="match status" value="1"/>
</dbReference>
<dbReference type="GO" id="GO:0003746">
    <property type="term" value="F:translation elongation factor activity"/>
    <property type="evidence" value="ECO:0007669"/>
    <property type="project" value="UniProtKB-UniRule"/>
</dbReference>
<dbReference type="InterPro" id="IPR035654">
    <property type="entry name" value="LepA_IV"/>
</dbReference>
<evidence type="ECO:0000313" key="16">
    <source>
        <dbReference type="Proteomes" id="UP000267418"/>
    </source>
</evidence>
<evidence type="ECO:0000256" key="2">
    <source>
        <dbReference type="ARBA" id="ARBA00022475"/>
    </source>
</evidence>
<dbReference type="InterPro" id="IPR038363">
    <property type="entry name" value="LepA_C_sf"/>
</dbReference>
<dbReference type="InterPro" id="IPR006297">
    <property type="entry name" value="EF-4"/>
</dbReference>
<dbReference type="SMART" id="SM00838">
    <property type="entry name" value="EFG_C"/>
    <property type="match status" value="1"/>
</dbReference>
<dbReference type="Gene3D" id="2.40.30.10">
    <property type="entry name" value="Translation factors"/>
    <property type="match status" value="1"/>
</dbReference>
<evidence type="ECO:0000313" key="15">
    <source>
        <dbReference type="EMBL" id="RTQ35249.1"/>
    </source>
</evidence>
<evidence type="ECO:0000256" key="8">
    <source>
        <dbReference type="ARBA" id="ARBA00023136"/>
    </source>
</evidence>
<feature type="domain" description="Tr-type G" evidence="14">
    <location>
        <begin position="2"/>
        <end position="184"/>
    </location>
</feature>
<dbReference type="Proteomes" id="UP000267418">
    <property type="component" value="Unassembled WGS sequence"/>
</dbReference>
<dbReference type="PRINTS" id="PR00315">
    <property type="entry name" value="ELONGATNFCT"/>
</dbReference>
<dbReference type="GO" id="GO:0043022">
    <property type="term" value="F:ribosome binding"/>
    <property type="evidence" value="ECO:0007669"/>
    <property type="project" value="UniProtKB-UniRule"/>
</dbReference>
<dbReference type="GO" id="GO:0003924">
    <property type="term" value="F:GTPase activity"/>
    <property type="evidence" value="ECO:0007669"/>
    <property type="project" value="UniProtKB-UniRule"/>
</dbReference>
<dbReference type="InterPro" id="IPR035647">
    <property type="entry name" value="EFG_III/V"/>
</dbReference>
<comment type="similarity">
    <text evidence="11">Belongs to the GTP-binding elongation factor family. LepA subfamily.</text>
</comment>
<keyword evidence="2 13" id="KW-1003">Cell membrane</keyword>
<dbReference type="InterPro" id="IPR000640">
    <property type="entry name" value="EFG_V-like"/>
</dbReference>
<dbReference type="InterPro" id="IPR004161">
    <property type="entry name" value="EFTu-like_2"/>
</dbReference>
<evidence type="ECO:0000256" key="5">
    <source>
        <dbReference type="ARBA" id="ARBA00022801"/>
    </source>
</evidence>
<dbReference type="InterPro" id="IPR000795">
    <property type="entry name" value="T_Tr_GTP-bd_dom"/>
</dbReference>